<dbReference type="EMBL" id="JABWUV010000003">
    <property type="protein sequence ID" value="KAF6369416.1"/>
    <property type="molecule type" value="Genomic_DNA"/>
</dbReference>
<organism evidence="3 4">
    <name type="scientific">Myotis myotis</name>
    <name type="common">Greater mouse-eared bat</name>
    <name type="synonym">Vespertilio myotis</name>
    <dbReference type="NCBI Taxonomy" id="51298"/>
    <lineage>
        <taxon>Eukaryota</taxon>
        <taxon>Metazoa</taxon>
        <taxon>Chordata</taxon>
        <taxon>Craniata</taxon>
        <taxon>Vertebrata</taxon>
        <taxon>Euteleostomi</taxon>
        <taxon>Mammalia</taxon>
        <taxon>Eutheria</taxon>
        <taxon>Laurasiatheria</taxon>
        <taxon>Chiroptera</taxon>
        <taxon>Yangochiroptera</taxon>
        <taxon>Vespertilionidae</taxon>
        <taxon>Myotis</taxon>
    </lineage>
</organism>
<proteinExistence type="predicted"/>
<evidence type="ECO:0000256" key="2">
    <source>
        <dbReference type="SAM" id="SignalP"/>
    </source>
</evidence>
<evidence type="ECO:0000256" key="1">
    <source>
        <dbReference type="SAM" id="MobiDB-lite"/>
    </source>
</evidence>
<feature type="region of interest" description="Disordered" evidence="1">
    <location>
        <begin position="51"/>
        <end position="78"/>
    </location>
</feature>
<keyword evidence="2" id="KW-0732">Signal</keyword>
<name>A0A7J7Z647_MYOMY</name>
<keyword evidence="4" id="KW-1185">Reference proteome</keyword>
<sequence length="125" mass="13724">MPGKLVPPWMPQVSLFRMLGLLSGVLESLSGNPEVRCALCAGDSAGTVEAGVQRSGGKGTNQKRRQGLTWQGSGNGRAGFRRHLESQFCYLRWQADGSCSAMKYQWVRGDLTSERIQNKTSCHSY</sequence>
<dbReference type="Proteomes" id="UP000527355">
    <property type="component" value="Unassembled WGS sequence"/>
</dbReference>
<gene>
    <name evidence="3" type="ORF">mMyoMyo1_010754</name>
</gene>
<evidence type="ECO:0008006" key="5">
    <source>
        <dbReference type="Google" id="ProtNLM"/>
    </source>
</evidence>
<feature type="signal peptide" evidence="2">
    <location>
        <begin position="1"/>
        <end position="30"/>
    </location>
</feature>
<feature type="chain" id="PRO_5029908203" description="Secreted protein" evidence="2">
    <location>
        <begin position="31"/>
        <end position="125"/>
    </location>
</feature>
<reference evidence="3 4" key="1">
    <citation type="journal article" date="2020" name="Nature">
        <title>Six reference-quality genomes reveal evolution of bat adaptations.</title>
        <authorList>
            <person name="Jebb D."/>
            <person name="Huang Z."/>
            <person name="Pippel M."/>
            <person name="Hughes G.M."/>
            <person name="Lavrichenko K."/>
            <person name="Devanna P."/>
            <person name="Winkler S."/>
            <person name="Jermiin L.S."/>
            <person name="Skirmuntt E.C."/>
            <person name="Katzourakis A."/>
            <person name="Burkitt-Gray L."/>
            <person name="Ray D.A."/>
            <person name="Sullivan K.A.M."/>
            <person name="Roscito J.G."/>
            <person name="Kirilenko B.M."/>
            <person name="Davalos L.M."/>
            <person name="Corthals A.P."/>
            <person name="Power M.L."/>
            <person name="Jones G."/>
            <person name="Ransome R.D."/>
            <person name="Dechmann D.K.N."/>
            <person name="Locatelli A.G."/>
            <person name="Puechmaille S.J."/>
            <person name="Fedrigo O."/>
            <person name="Jarvis E.D."/>
            <person name="Hiller M."/>
            <person name="Vernes S.C."/>
            <person name="Myers E.W."/>
            <person name="Teeling E.C."/>
        </authorList>
    </citation>
    <scope>NUCLEOTIDE SEQUENCE [LARGE SCALE GENOMIC DNA]</scope>
    <source>
        <strain evidence="3">MMyoMyo1</strain>
        <tissue evidence="3">Flight muscle</tissue>
    </source>
</reference>
<evidence type="ECO:0000313" key="4">
    <source>
        <dbReference type="Proteomes" id="UP000527355"/>
    </source>
</evidence>
<dbReference type="AlphaFoldDB" id="A0A7J7Z647"/>
<accession>A0A7J7Z647</accession>
<protein>
    <recommendedName>
        <fullName evidence="5">Secreted protein</fullName>
    </recommendedName>
</protein>
<evidence type="ECO:0000313" key="3">
    <source>
        <dbReference type="EMBL" id="KAF6369416.1"/>
    </source>
</evidence>
<comment type="caution">
    <text evidence="3">The sequence shown here is derived from an EMBL/GenBank/DDBJ whole genome shotgun (WGS) entry which is preliminary data.</text>
</comment>